<gene>
    <name evidence="1" type="ORF">AZ78_4788</name>
</gene>
<dbReference type="InterPro" id="IPR012334">
    <property type="entry name" value="Pectin_lyas_fold"/>
</dbReference>
<dbReference type="AlphaFoldDB" id="A0A108UDP0"/>
<evidence type="ECO:0000313" key="2">
    <source>
        <dbReference type="Proteomes" id="UP000023435"/>
    </source>
</evidence>
<dbReference type="InterPro" id="IPR011050">
    <property type="entry name" value="Pectin_lyase_fold/virulence"/>
</dbReference>
<name>A0A108UDP0_9GAMM</name>
<evidence type="ECO:0008006" key="3">
    <source>
        <dbReference type="Google" id="ProtNLM"/>
    </source>
</evidence>
<evidence type="ECO:0000313" key="1">
    <source>
        <dbReference type="EMBL" id="KWS07227.1"/>
    </source>
</evidence>
<dbReference type="SUPFAM" id="SSF51126">
    <property type="entry name" value="Pectin lyase-like"/>
    <property type="match status" value="1"/>
</dbReference>
<dbReference type="EMBL" id="JAJA02000001">
    <property type="protein sequence ID" value="KWS07227.1"/>
    <property type="molecule type" value="Genomic_DNA"/>
</dbReference>
<comment type="caution">
    <text evidence="1">The sequence shown here is derived from an EMBL/GenBank/DDBJ whole genome shotgun (WGS) entry which is preliminary data.</text>
</comment>
<sequence length="560" mass="57705">MLATDAADVLYTPAATGIASNVAAFLDSLWAPGNATGSALIRFLQQGSGARARGLQDKVREQVSVKDYGAIGDGGSHPLSSRYPDLAAAQVDYPFATSLSDEIDWAAFQSAVNQNAGKGIFVPGGVYVINRAVSITQGSTSVFGSNRLAPIVRTTSATDDIFRIDTGTAPVSGVSIRHLTLDATVAKTDGAGIRVAASTGGTLYWGLFEYIHMSNKMAYGLDVQSAFYLELNEIVVAGVAANKAGLRFAGLNATSKIVNVFMRNIKVVSGSHDVVTIGLLISDHAEGFYASNVSLESAGLDYSLYVANPSTVFGNAAKNLFFHNTITDNASKNGIVIENCQTARFVDVWATSHAGTGIDLIAGTDIELSSVSVIANGLHGIQVGPGVSQLRVLGGCVEANSAKVPNSAAGINVLAGTSSFTVRDIDFLRAGGAPQHYADIHVAAGASNQYIIESNRCLGGVTHRIFDGGTGAQKFIRGNLGFNPRVGNIATPAMAASGVAVTNATGMDVAVYLSGGNVSGIAVSGTLTGLAASPATVVVPAGAFVQVFYSAAPSWKWIGN</sequence>
<protein>
    <recommendedName>
        <fullName evidence="3">Pectate lyase superfamily protein domain-containing protein</fullName>
    </recommendedName>
</protein>
<organism evidence="1 2">
    <name type="scientific">Lysobacter capsici AZ78</name>
    <dbReference type="NCBI Taxonomy" id="1444315"/>
    <lineage>
        <taxon>Bacteria</taxon>
        <taxon>Pseudomonadati</taxon>
        <taxon>Pseudomonadota</taxon>
        <taxon>Gammaproteobacteria</taxon>
        <taxon>Lysobacterales</taxon>
        <taxon>Lysobacteraceae</taxon>
        <taxon>Lysobacter</taxon>
    </lineage>
</organism>
<reference evidence="1 2" key="1">
    <citation type="journal article" date="2014" name="Genome Announc.">
        <title>Draft Genome Sequence of Lysobacter capsici AZ78, a Bacterium Antagonistic to Plant-Pathogenic Oomycetes.</title>
        <authorList>
            <person name="Puopolo G."/>
            <person name="Sonego P."/>
            <person name="Engelen K."/>
            <person name="Pertot I."/>
        </authorList>
    </citation>
    <scope>NUCLEOTIDE SEQUENCE [LARGE SCALE GENOMIC DNA]</scope>
    <source>
        <strain evidence="1 2">AZ78</strain>
    </source>
</reference>
<dbReference type="Gene3D" id="2.160.20.10">
    <property type="entry name" value="Single-stranded right-handed beta-helix, Pectin lyase-like"/>
    <property type="match status" value="1"/>
</dbReference>
<dbReference type="Proteomes" id="UP000023435">
    <property type="component" value="Unassembled WGS sequence"/>
</dbReference>
<keyword evidence="2" id="KW-1185">Reference proteome</keyword>
<accession>A0A108UDP0</accession>
<proteinExistence type="predicted"/>